<dbReference type="Gene3D" id="6.10.250.730">
    <property type="match status" value="1"/>
</dbReference>
<sequence>MHIHFWTRPVELRTYLGDLRRITSTEEAVKFLLMNWPLTAHGQPMRGQQRFVMAIRNATSVDDARSTFIEACMSIGLQVIEGS</sequence>
<name>A0ABV6Z9K9_9HYPH</name>
<dbReference type="RefSeq" id="WP_394308749.1">
    <property type="nucleotide sequence ID" value="NZ_JBHGPK010000001.1"/>
</dbReference>
<gene>
    <name evidence="1" type="ORF">ACETRX_04125</name>
</gene>
<organism evidence="1 2">
    <name type="scientific">Labrys neptuniae</name>
    <dbReference type="NCBI Taxonomy" id="376174"/>
    <lineage>
        <taxon>Bacteria</taxon>
        <taxon>Pseudomonadati</taxon>
        <taxon>Pseudomonadota</taxon>
        <taxon>Alphaproteobacteria</taxon>
        <taxon>Hyphomicrobiales</taxon>
        <taxon>Xanthobacteraceae</taxon>
        <taxon>Labrys</taxon>
    </lineage>
</organism>
<protein>
    <submittedName>
        <fullName evidence="1">DUF982 domain-containing protein</fullName>
    </submittedName>
</protein>
<proteinExistence type="predicted"/>
<reference evidence="1 2" key="1">
    <citation type="submission" date="2024-09" db="EMBL/GenBank/DDBJ databases">
        <title>Description of Labrys sedimenti sp. nov., isolated from a diclofenac-degrading enrichment culture, and genome-based reclassification of Labrys portucalensis as a later heterotypic synonym of Labrys neptuniae.</title>
        <authorList>
            <person name="Tancsics A."/>
            <person name="Csepanyi A."/>
        </authorList>
    </citation>
    <scope>NUCLEOTIDE SEQUENCE [LARGE SCALE GENOMIC DNA]</scope>
    <source>
        <strain evidence="1 2">LMG 23412</strain>
    </source>
</reference>
<dbReference type="Pfam" id="PF06169">
    <property type="entry name" value="DUF982"/>
    <property type="match status" value="1"/>
</dbReference>
<dbReference type="Proteomes" id="UP001595190">
    <property type="component" value="Unassembled WGS sequence"/>
</dbReference>
<dbReference type="EMBL" id="JBHGPK010000001">
    <property type="protein sequence ID" value="MFC2248792.1"/>
    <property type="molecule type" value="Genomic_DNA"/>
</dbReference>
<evidence type="ECO:0000313" key="1">
    <source>
        <dbReference type="EMBL" id="MFC2248792.1"/>
    </source>
</evidence>
<comment type="caution">
    <text evidence="1">The sequence shown here is derived from an EMBL/GenBank/DDBJ whole genome shotgun (WGS) entry which is preliminary data.</text>
</comment>
<evidence type="ECO:0000313" key="2">
    <source>
        <dbReference type="Proteomes" id="UP001595190"/>
    </source>
</evidence>
<accession>A0ABV6Z9K9</accession>
<dbReference type="InterPro" id="IPR010385">
    <property type="entry name" value="DUF982"/>
</dbReference>